<dbReference type="Pfam" id="PF00905">
    <property type="entry name" value="Transpeptidase"/>
    <property type="match status" value="1"/>
</dbReference>
<keyword evidence="14 16" id="KW-0131">Cell cycle</keyword>
<dbReference type="InterPro" id="IPR005311">
    <property type="entry name" value="PBP_dimer"/>
</dbReference>
<dbReference type="EMBL" id="AVCI01000006">
    <property type="protein sequence ID" value="KFN43157.1"/>
    <property type="molecule type" value="Genomic_DNA"/>
</dbReference>
<dbReference type="InterPro" id="IPR050515">
    <property type="entry name" value="Beta-lactam/transpept"/>
</dbReference>
<keyword evidence="5 16" id="KW-0121">Carboxypeptidase</keyword>
<organism evidence="19 20">
    <name type="scientific">Arenimonas oryziterrae DSM 21050 = YC6267</name>
    <dbReference type="NCBI Taxonomy" id="1121015"/>
    <lineage>
        <taxon>Bacteria</taxon>
        <taxon>Pseudomonadati</taxon>
        <taxon>Pseudomonadota</taxon>
        <taxon>Gammaproteobacteria</taxon>
        <taxon>Lysobacterales</taxon>
        <taxon>Lysobacteraceae</taxon>
        <taxon>Arenimonas</taxon>
    </lineage>
</organism>
<dbReference type="OrthoDB" id="9766847at2"/>
<feature type="transmembrane region" description="Helical" evidence="16">
    <location>
        <begin position="12"/>
        <end position="33"/>
    </location>
</feature>
<evidence type="ECO:0000313" key="20">
    <source>
        <dbReference type="Proteomes" id="UP000029385"/>
    </source>
</evidence>
<evidence type="ECO:0000259" key="18">
    <source>
        <dbReference type="Pfam" id="PF03717"/>
    </source>
</evidence>
<gene>
    <name evidence="16" type="primary">ftsI</name>
    <name evidence="19" type="ORF">N789_11380</name>
</gene>
<evidence type="ECO:0000256" key="4">
    <source>
        <dbReference type="ARBA" id="ARBA00022618"/>
    </source>
</evidence>
<evidence type="ECO:0000256" key="16">
    <source>
        <dbReference type="HAMAP-Rule" id="MF_02080"/>
    </source>
</evidence>
<evidence type="ECO:0000256" key="12">
    <source>
        <dbReference type="ARBA" id="ARBA00023136"/>
    </source>
</evidence>
<feature type="domain" description="Penicillin-binding protein dimerisation" evidence="18">
    <location>
        <begin position="57"/>
        <end position="206"/>
    </location>
</feature>
<dbReference type="PANTHER" id="PTHR30627">
    <property type="entry name" value="PEPTIDOGLYCAN D,D-TRANSPEPTIDASE"/>
    <property type="match status" value="1"/>
</dbReference>
<dbReference type="SUPFAM" id="SSF56519">
    <property type="entry name" value="Penicillin binding protein dimerisation domain"/>
    <property type="match status" value="1"/>
</dbReference>
<keyword evidence="10 16" id="KW-0573">Peptidoglycan synthesis</keyword>
<dbReference type="SUPFAM" id="SSF56601">
    <property type="entry name" value="beta-lactamase/transpeptidase-like"/>
    <property type="match status" value="1"/>
</dbReference>
<evidence type="ECO:0000256" key="5">
    <source>
        <dbReference type="ARBA" id="ARBA00022645"/>
    </source>
</evidence>
<dbReference type="PANTHER" id="PTHR30627:SF1">
    <property type="entry name" value="PEPTIDOGLYCAN D,D-TRANSPEPTIDASE FTSI"/>
    <property type="match status" value="1"/>
</dbReference>
<feature type="domain" description="Penicillin-binding protein transpeptidase" evidence="17">
    <location>
        <begin position="246"/>
        <end position="540"/>
    </location>
</feature>
<evidence type="ECO:0000256" key="3">
    <source>
        <dbReference type="ARBA" id="ARBA00022519"/>
    </source>
</evidence>
<comment type="caution">
    <text evidence="19">The sequence shown here is derived from an EMBL/GenBank/DDBJ whole genome shotgun (WGS) entry which is preliminary data.</text>
</comment>
<comment type="pathway">
    <text evidence="16">Cell wall biogenesis; peptidoglycan biosynthesis.</text>
</comment>
<name>A0A091AV69_9GAMM</name>
<dbReference type="GO" id="GO:0008955">
    <property type="term" value="F:peptidoglycan glycosyltransferase activity"/>
    <property type="evidence" value="ECO:0007669"/>
    <property type="project" value="InterPro"/>
</dbReference>
<evidence type="ECO:0000256" key="13">
    <source>
        <dbReference type="ARBA" id="ARBA00023210"/>
    </source>
</evidence>
<keyword evidence="11 16" id="KW-1133">Transmembrane helix</keyword>
<evidence type="ECO:0000256" key="6">
    <source>
        <dbReference type="ARBA" id="ARBA00022670"/>
    </source>
</evidence>
<evidence type="ECO:0000256" key="11">
    <source>
        <dbReference type="ARBA" id="ARBA00022989"/>
    </source>
</evidence>
<dbReference type="GO" id="GO:0000917">
    <property type="term" value="P:division septum assembly"/>
    <property type="evidence" value="ECO:0007669"/>
    <property type="project" value="UniProtKB-KW"/>
</dbReference>
<protein>
    <recommendedName>
        <fullName evidence="16">Peptidoglycan D,D-transpeptidase FtsI</fullName>
        <ecNumber evidence="16">3.4.16.4</ecNumber>
    </recommendedName>
    <alternativeName>
        <fullName evidence="16">Penicillin-binding protein 3</fullName>
        <shortName evidence="16">PBP-3</shortName>
    </alternativeName>
</protein>
<evidence type="ECO:0000256" key="10">
    <source>
        <dbReference type="ARBA" id="ARBA00022984"/>
    </source>
</evidence>
<dbReference type="InterPro" id="IPR012338">
    <property type="entry name" value="Beta-lactam/transpept-like"/>
</dbReference>
<evidence type="ECO:0000256" key="15">
    <source>
        <dbReference type="ARBA" id="ARBA00023316"/>
    </source>
</evidence>
<accession>A0A091AV69</accession>
<evidence type="ECO:0000256" key="14">
    <source>
        <dbReference type="ARBA" id="ARBA00023306"/>
    </source>
</evidence>
<keyword evidence="2 16" id="KW-1003">Cell membrane</keyword>
<dbReference type="Proteomes" id="UP000029385">
    <property type="component" value="Unassembled WGS sequence"/>
</dbReference>
<comment type="subcellular location">
    <subcellularLocation>
        <location evidence="16">Cell inner membrane</location>
        <topology evidence="16">Single-pass membrane protein</topology>
    </subcellularLocation>
    <subcellularLocation>
        <location evidence="1">Membrane</location>
    </subcellularLocation>
</comment>
<comment type="similarity">
    <text evidence="16">Belongs to the transpeptidase family. FtsI subfamily.</text>
</comment>
<dbReference type="GO" id="GO:0006508">
    <property type="term" value="P:proteolysis"/>
    <property type="evidence" value="ECO:0007669"/>
    <property type="project" value="UniProtKB-KW"/>
</dbReference>
<dbReference type="GO" id="GO:0008658">
    <property type="term" value="F:penicillin binding"/>
    <property type="evidence" value="ECO:0007669"/>
    <property type="project" value="InterPro"/>
</dbReference>
<dbReference type="GO" id="GO:0009002">
    <property type="term" value="F:serine-type D-Ala-D-Ala carboxypeptidase activity"/>
    <property type="evidence" value="ECO:0007669"/>
    <property type="project" value="UniProtKB-UniRule"/>
</dbReference>
<dbReference type="GO" id="GO:0043093">
    <property type="term" value="P:FtsZ-dependent cytokinesis"/>
    <property type="evidence" value="ECO:0007669"/>
    <property type="project" value="UniProtKB-UniRule"/>
</dbReference>
<keyword evidence="8 16" id="KW-0378">Hydrolase</keyword>
<comment type="function">
    <text evidence="16">Catalyzes cross-linking of the peptidoglycan cell wall at the division septum.</text>
</comment>
<comment type="catalytic activity">
    <reaction evidence="16">
        <text>Preferential cleavage: (Ac)2-L-Lys-D-Ala-|-D-Ala. Also transpeptidation of peptidyl-alanyl moieties that are N-acyl substituents of D-alanine.</text>
        <dbReference type="EC" id="3.4.16.4"/>
    </reaction>
</comment>
<evidence type="ECO:0000259" key="17">
    <source>
        <dbReference type="Pfam" id="PF00905"/>
    </source>
</evidence>
<keyword evidence="13 16" id="KW-0717">Septation</keyword>
<dbReference type="InterPro" id="IPR001460">
    <property type="entry name" value="PCN-bd_Tpept"/>
</dbReference>
<feature type="active site" description="Acyl-ester intermediate" evidence="16">
    <location>
        <position position="293"/>
    </location>
</feature>
<keyword evidence="4 16" id="KW-0132">Cell division</keyword>
<dbReference type="HAMAP" id="MF_02080">
    <property type="entry name" value="FtsI_transpept"/>
    <property type="match status" value="1"/>
</dbReference>
<dbReference type="PATRIC" id="fig|1121015.4.peg.1753"/>
<keyword evidence="7 16" id="KW-0812">Transmembrane</keyword>
<keyword evidence="6 16" id="KW-0645">Protease</keyword>
<keyword evidence="12 16" id="KW-0472">Membrane</keyword>
<keyword evidence="9 16" id="KW-0133">Cell shape</keyword>
<keyword evidence="15 16" id="KW-0961">Cell wall biogenesis/degradation</keyword>
<keyword evidence="3 16" id="KW-0997">Cell inner membrane</keyword>
<dbReference type="Gene3D" id="3.90.1310.10">
    <property type="entry name" value="Penicillin-binding protein 2a (Domain 2)"/>
    <property type="match status" value="1"/>
</dbReference>
<reference evidence="19 20" key="1">
    <citation type="submission" date="2013-09" db="EMBL/GenBank/DDBJ databases">
        <title>Genome sequencing of Arenimonas oryziterrae.</title>
        <authorList>
            <person name="Chen F."/>
            <person name="Wang G."/>
        </authorList>
    </citation>
    <scope>NUCLEOTIDE SEQUENCE [LARGE SCALE GENOMIC DNA]</scope>
    <source>
        <strain evidence="19 20">YC6267</strain>
    </source>
</reference>
<evidence type="ECO:0000256" key="7">
    <source>
        <dbReference type="ARBA" id="ARBA00022692"/>
    </source>
</evidence>
<dbReference type="GO" id="GO:0071555">
    <property type="term" value="P:cell wall organization"/>
    <property type="evidence" value="ECO:0007669"/>
    <property type="project" value="UniProtKB-KW"/>
</dbReference>
<dbReference type="GO" id="GO:0008360">
    <property type="term" value="P:regulation of cell shape"/>
    <property type="evidence" value="ECO:0007669"/>
    <property type="project" value="UniProtKB-KW"/>
</dbReference>
<dbReference type="Pfam" id="PF03717">
    <property type="entry name" value="PBP_dimer"/>
    <property type="match status" value="1"/>
</dbReference>
<dbReference type="Gene3D" id="3.30.450.330">
    <property type="match status" value="1"/>
</dbReference>
<dbReference type="AlphaFoldDB" id="A0A091AV69"/>
<evidence type="ECO:0000256" key="8">
    <source>
        <dbReference type="ARBA" id="ARBA00022801"/>
    </source>
</evidence>
<dbReference type="InterPro" id="IPR037532">
    <property type="entry name" value="FtsI_transpept"/>
</dbReference>
<evidence type="ECO:0000313" key="19">
    <source>
        <dbReference type="EMBL" id="KFN43157.1"/>
    </source>
</evidence>
<proteinExistence type="inferred from homology"/>
<dbReference type="UniPathway" id="UPA00219"/>
<dbReference type="GO" id="GO:0009252">
    <property type="term" value="P:peptidoglycan biosynthetic process"/>
    <property type="evidence" value="ECO:0007669"/>
    <property type="project" value="UniProtKB-UniRule"/>
</dbReference>
<dbReference type="GO" id="GO:0005886">
    <property type="term" value="C:plasma membrane"/>
    <property type="evidence" value="ECO:0007669"/>
    <property type="project" value="UniProtKB-SubCell"/>
</dbReference>
<evidence type="ECO:0000256" key="1">
    <source>
        <dbReference type="ARBA" id="ARBA00004370"/>
    </source>
</evidence>
<dbReference type="RefSeq" id="WP_022970113.1">
    <property type="nucleotide sequence ID" value="NZ_ATVD01000005.1"/>
</dbReference>
<dbReference type="Gene3D" id="3.40.710.10">
    <property type="entry name" value="DD-peptidase/beta-lactamase superfamily"/>
    <property type="match status" value="1"/>
</dbReference>
<dbReference type="STRING" id="1121015.GCA_000420545_02507"/>
<sequence>MKTRARPYDLKLRLTILGAVLGCCGVVLVGRAAHMQLLDNDFYQHEGDARFLREVPIATSRGMIMDRNGEPLAVSTPVESVWANPKELLQHPERLPELAKALGIPEDVLTQRIAQRSGKEFVFLRRHINPDDAQAVVARGIPGVYSQREFRRFYPHGEVMAHVLGFTNIDDQGQEGVELAFNDWLTGKPGAQRVIRDRRGRIVENVDLIRAAQPGKDITLSIDRRIQYLAYRELKAALLANHARSGSVVVLDVPTGEILAMVNQPSYNPNAREAAEPGVHRNRAVTDVVEPGSVMKAMTVMAALENGVDPNITLDTNPGIMMLGKYPIRDTSNHGVVTLEGLLQHSSNIGAAKLGMGMSNDHFYDVLHRFGFGTSTGSGFPGESAGVLAPARSWGPVEKATIAYGYGVSVTPLQLAQAYAAMANEGRLMPPTFIRGGEGSGRQVMDPRIARQVLLMLESVTRAGGSAPKAAVTGYHVAGKTGTSRKASAGGYQKRYVSLFAGVVPLDHPKFAMVVVINEPNGRDYYGGLVSAPVFHNVMDGALRLMDVPPDKVEEWYAQQPAPVAAPTIADVADGNVIDEAPAAPAAPAAEAPATAAALAPGALR</sequence>
<dbReference type="InterPro" id="IPR036138">
    <property type="entry name" value="PBP_dimer_sf"/>
</dbReference>
<dbReference type="eggNOG" id="COG0768">
    <property type="taxonomic scope" value="Bacteria"/>
</dbReference>
<keyword evidence="20" id="KW-1185">Reference proteome</keyword>
<evidence type="ECO:0000256" key="9">
    <source>
        <dbReference type="ARBA" id="ARBA00022960"/>
    </source>
</evidence>
<evidence type="ECO:0000256" key="2">
    <source>
        <dbReference type="ARBA" id="ARBA00022475"/>
    </source>
</evidence>
<dbReference type="EC" id="3.4.16.4" evidence="16"/>